<proteinExistence type="predicted"/>
<name>A0AA35SK14_GEOBA</name>
<evidence type="ECO:0000313" key="1">
    <source>
        <dbReference type="EMBL" id="CAI8031393.1"/>
    </source>
</evidence>
<evidence type="ECO:0000313" key="2">
    <source>
        <dbReference type="Proteomes" id="UP001174909"/>
    </source>
</evidence>
<protein>
    <submittedName>
        <fullName evidence="1">Uncharacterized protein</fullName>
    </submittedName>
</protein>
<reference evidence="1" key="1">
    <citation type="submission" date="2023-03" db="EMBL/GenBank/DDBJ databases">
        <authorList>
            <person name="Steffen K."/>
            <person name="Cardenas P."/>
        </authorList>
    </citation>
    <scope>NUCLEOTIDE SEQUENCE</scope>
</reference>
<comment type="caution">
    <text evidence="1">The sequence shown here is derived from an EMBL/GenBank/DDBJ whole genome shotgun (WGS) entry which is preliminary data.</text>
</comment>
<dbReference type="AlphaFoldDB" id="A0AA35SK14"/>
<keyword evidence="2" id="KW-1185">Reference proteome</keyword>
<sequence length="20" mass="2316">MKFRKLADFGMLAGVTRSTW</sequence>
<dbReference type="Proteomes" id="UP001174909">
    <property type="component" value="Unassembled WGS sequence"/>
</dbReference>
<dbReference type="EMBL" id="CASHTH010002534">
    <property type="protein sequence ID" value="CAI8031393.1"/>
    <property type="molecule type" value="Genomic_DNA"/>
</dbReference>
<accession>A0AA35SK14</accession>
<gene>
    <name evidence="1" type="ORF">GBAR_LOCUS17824</name>
</gene>
<organism evidence="1 2">
    <name type="scientific">Geodia barretti</name>
    <name type="common">Barrett's horny sponge</name>
    <dbReference type="NCBI Taxonomy" id="519541"/>
    <lineage>
        <taxon>Eukaryota</taxon>
        <taxon>Metazoa</taxon>
        <taxon>Porifera</taxon>
        <taxon>Demospongiae</taxon>
        <taxon>Heteroscleromorpha</taxon>
        <taxon>Tetractinellida</taxon>
        <taxon>Astrophorina</taxon>
        <taxon>Geodiidae</taxon>
        <taxon>Geodia</taxon>
    </lineage>
</organism>